<evidence type="ECO:0000313" key="4">
    <source>
        <dbReference type="EMBL" id="OGF64537.1"/>
    </source>
</evidence>
<dbReference type="GO" id="GO:0046872">
    <property type="term" value="F:metal ion binding"/>
    <property type="evidence" value="ECO:0007669"/>
    <property type="project" value="InterPro"/>
</dbReference>
<proteinExistence type="inferred from homology"/>
<dbReference type="EMBL" id="MFGW01000136">
    <property type="protein sequence ID" value="OGF64537.1"/>
    <property type="molecule type" value="Genomic_DNA"/>
</dbReference>
<dbReference type="InterPro" id="IPR011765">
    <property type="entry name" value="Pept_M16_N"/>
</dbReference>
<organism evidence="4 5">
    <name type="scientific">Candidatus Fischerbacteria bacterium RBG_13_37_8</name>
    <dbReference type="NCBI Taxonomy" id="1817863"/>
    <lineage>
        <taxon>Bacteria</taxon>
        <taxon>Candidatus Fischeribacteriota</taxon>
    </lineage>
</organism>
<dbReference type="Pfam" id="PF05193">
    <property type="entry name" value="Peptidase_M16_C"/>
    <property type="match status" value="1"/>
</dbReference>
<comment type="similarity">
    <text evidence="1">Belongs to the peptidase M16 family.</text>
</comment>
<dbReference type="InterPro" id="IPR007863">
    <property type="entry name" value="Peptidase_M16_C"/>
</dbReference>
<name>A0A1F5VM86_9BACT</name>
<sequence length="420" mass="47760">MNISKITLDVQEMKFNNGLKLLLLEDHNAPIVTFQIWYKVGSRNERPGITGISHLFEHMMFKGSQKIGPEEHSRKINAIGGRENAFTLWDVTTYYEVIPSEHLELAIFLESERLQNLNLVPQTLQSEREVVKEERRLRTDNDPVGLALEQLFAMAFMAHSYHWPIVGWMSDLDAITLNDCKEYYATYYAPNNATIIVVGDFKKKQALSMLKKYFGSIKNEAIPPEVTTKEPGQKGIRRGDVKVIAEAPIILAGFKTPPAADKDNYVLKVASSLLSNGESSRIYKSLIYDKQLAAEAGGEIFALKDYGLYFAYALVNPDAYIDEVEKYLINECERLKSDTIPEEELQKAKNQLEADYIFDLASVYGKAIQLGTAEIIYGNWQKVQEMPEKLQQVTANDIKKIAQKYFNKELLTVIRVIPEN</sequence>
<gene>
    <name evidence="4" type="ORF">A2Y62_06820</name>
</gene>
<accession>A0A1F5VM86</accession>
<evidence type="ECO:0000313" key="5">
    <source>
        <dbReference type="Proteomes" id="UP000178943"/>
    </source>
</evidence>
<comment type="caution">
    <text evidence="4">The sequence shown here is derived from an EMBL/GenBank/DDBJ whole genome shotgun (WGS) entry which is preliminary data.</text>
</comment>
<dbReference type="Pfam" id="PF00675">
    <property type="entry name" value="Peptidase_M16"/>
    <property type="match status" value="1"/>
</dbReference>
<evidence type="ECO:0008006" key="6">
    <source>
        <dbReference type="Google" id="ProtNLM"/>
    </source>
</evidence>
<feature type="domain" description="Peptidase M16 N-terminal" evidence="2">
    <location>
        <begin position="22"/>
        <end position="160"/>
    </location>
</feature>
<evidence type="ECO:0000259" key="2">
    <source>
        <dbReference type="Pfam" id="PF00675"/>
    </source>
</evidence>
<dbReference type="PANTHER" id="PTHR11851:SF49">
    <property type="entry name" value="MITOCHONDRIAL-PROCESSING PEPTIDASE SUBUNIT ALPHA"/>
    <property type="match status" value="1"/>
</dbReference>
<evidence type="ECO:0000256" key="1">
    <source>
        <dbReference type="ARBA" id="ARBA00007261"/>
    </source>
</evidence>
<dbReference type="AlphaFoldDB" id="A0A1F5VM86"/>
<protein>
    <recommendedName>
        <fullName evidence="6">Peptidase M16</fullName>
    </recommendedName>
</protein>
<dbReference type="SUPFAM" id="SSF63411">
    <property type="entry name" value="LuxS/MPP-like metallohydrolase"/>
    <property type="match status" value="2"/>
</dbReference>
<evidence type="ECO:0000259" key="3">
    <source>
        <dbReference type="Pfam" id="PF05193"/>
    </source>
</evidence>
<dbReference type="PANTHER" id="PTHR11851">
    <property type="entry name" value="METALLOPROTEASE"/>
    <property type="match status" value="1"/>
</dbReference>
<dbReference type="InterPro" id="IPR011249">
    <property type="entry name" value="Metalloenz_LuxS/M16"/>
</dbReference>
<dbReference type="Proteomes" id="UP000178943">
    <property type="component" value="Unassembled WGS sequence"/>
</dbReference>
<dbReference type="InterPro" id="IPR050361">
    <property type="entry name" value="MPP/UQCRC_Complex"/>
</dbReference>
<feature type="domain" description="Peptidase M16 C-terminal" evidence="3">
    <location>
        <begin position="175"/>
        <end position="352"/>
    </location>
</feature>
<dbReference type="Gene3D" id="3.30.830.10">
    <property type="entry name" value="Metalloenzyme, LuxS/M16 peptidase-like"/>
    <property type="match status" value="2"/>
</dbReference>
<reference evidence="4 5" key="1">
    <citation type="journal article" date="2016" name="Nat. Commun.">
        <title>Thousands of microbial genomes shed light on interconnected biogeochemical processes in an aquifer system.</title>
        <authorList>
            <person name="Anantharaman K."/>
            <person name="Brown C.T."/>
            <person name="Hug L.A."/>
            <person name="Sharon I."/>
            <person name="Castelle C.J."/>
            <person name="Probst A.J."/>
            <person name="Thomas B.C."/>
            <person name="Singh A."/>
            <person name="Wilkins M.J."/>
            <person name="Karaoz U."/>
            <person name="Brodie E.L."/>
            <person name="Williams K.H."/>
            <person name="Hubbard S.S."/>
            <person name="Banfield J.F."/>
        </authorList>
    </citation>
    <scope>NUCLEOTIDE SEQUENCE [LARGE SCALE GENOMIC DNA]</scope>
</reference>
<dbReference type="STRING" id="1817863.A2Y62_06820"/>